<organism evidence="1 2">
    <name type="scientific">Steroidobacter agaridevorans</name>
    <dbReference type="NCBI Taxonomy" id="2695856"/>
    <lineage>
        <taxon>Bacteria</taxon>
        <taxon>Pseudomonadati</taxon>
        <taxon>Pseudomonadota</taxon>
        <taxon>Gammaproteobacteria</taxon>
        <taxon>Steroidobacterales</taxon>
        <taxon>Steroidobacteraceae</taxon>
        <taxon>Steroidobacter</taxon>
    </lineage>
</organism>
<dbReference type="Gene3D" id="3.30.70.100">
    <property type="match status" value="1"/>
</dbReference>
<dbReference type="Pfam" id="PF11639">
    <property type="entry name" value="HapK"/>
    <property type="match status" value="1"/>
</dbReference>
<dbReference type="EMBL" id="BLJN01000002">
    <property type="protein sequence ID" value="GFE80440.1"/>
    <property type="molecule type" value="Genomic_DNA"/>
</dbReference>
<reference evidence="2" key="1">
    <citation type="submission" date="2020-01" db="EMBL/GenBank/DDBJ databases">
        <title>'Steroidobacter agaridevorans' sp. nov., agar-degrading bacteria isolated from rhizosphere soils.</title>
        <authorList>
            <person name="Ikenaga M."/>
            <person name="Kataoka M."/>
            <person name="Murouchi A."/>
            <person name="Katsuragi S."/>
            <person name="Sakai M."/>
        </authorList>
    </citation>
    <scope>NUCLEOTIDE SEQUENCE [LARGE SCALE GENOMIC DNA]</scope>
    <source>
        <strain evidence="2">YU21-B</strain>
    </source>
</reference>
<protein>
    <recommendedName>
        <fullName evidence="3">REDY-like protein HapK</fullName>
    </recommendedName>
</protein>
<dbReference type="Proteomes" id="UP000445000">
    <property type="component" value="Unassembled WGS sequence"/>
</dbReference>
<proteinExistence type="predicted"/>
<dbReference type="InterPro" id="IPR021667">
    <property type="entry name" value="HapK"/>
</dbReference>
<accession>A0A829YB32</accession>
<comment type="caution">
    <text evidence="1">The sequence shown here is derived from an EMBL/GenBank/DDBJ whole genome shotgun (WGS) entry which is preliminary data.</text>
</comment>
<gene>
    <name evidence="1" type="ORF">GCM10011487_24400</name>
</gene>
<dbReference type="InterPro" id="IPR011008">
    <property type="entry name" value="Dimeric_a/b-barrel"/>
</dbReference>
<dbReference type="AlphaFoldDB" id="A0A829YB32"/>
<sequence>MRIVVLFNLKPGTDVAAYEKWARTTDIPGVRALRSVADFQVYRTTGVLGTDAKPPYSYIEVIDVADMNAFGADVGSEAVQKVAAQFQQFADNPQFILTQAL</sequence>
<dbReference type="RefSeq" id="WP_161812118.1">
    <property type="nucleotide sequence ID" value="NZ_BLJN01000002.1"/>
</dbReference>
<evidence type="ECO:0000313" key="1">
    <source>
        <dbReference type="EMBL" id="GFE80440.1"/>
    </source>
</evidence>
<keyword evidence="2" id="KW-1185">Reference proteome</keyword>
<evidence type="ECO:0008006" key="3">
    <source>
        <dbReference type="Google" id="ProtNLM"/>
    </source>
</evidence>
<dbReference type="SUPFAM" id="SSF54909">
    <property type="entry name" value="Dimeric alpha+beta barrel"/>
    <property type="match status" value="1"/>
</dbReference>
<evidence type="ECO:0000313" key="2">
    <source>
        <dbReference type="Proteomes" id="UP000445000"/>
    </source>
</evidence>
<name>A0A829YB32_9GAMM</name>